<proteinExistence type="predicted"/>
<gene>
    <name evidence="1" type="ORF">MNB_SV-15-249</name>
</gene>
<organism evidence="1">
    <name type="scientific">hydrothermal vent metagenome</name>
    <dbReference type="NCBI Taxonomy" id="652676"/>
    <lineage>
        <taxon>unclassified sequences</taxon>
        <taxon>metagenomes</taxon>
        <taxon>ecological metagenomes</taxon>
    </lineage>
</organism>
<accession>A0A1W1EHL6</accession>
<protein>
    <submittedName>
        <fullName evidence="1">Uncharacterized protein</fullName>
    </submittedName>
</protein>
<dbReference type="EMBL" id="FRYL01000005">
    <property type="protein sequence ID" value="SHO80351.1"/>
    <property type="molecule type" value="Genomic_DNA"/>
</dbReference>
<reference evidence="1" key="1">
    <citation type="submission" date="2016-10" db="EMBL/GenBank/DDBJ databases">
        <authorList>
            <person name="de Groot N.N."/>
        </authorList>
    </citation>
    <scope>NUCLEOTIDE SEQUENCE</scope>
</reference>
<sequence>MSKYKKIFIIFIIFFYQSLYAESSATLNANIKRLLQEIKKAPKSKKRVLINRLKRDVRKLNRLKRTKIIKKIKASLSNNRNRSYHKRVISKVPKNNLNLVVDIKPIIPKIKKVIIKEIPTVEKSPIIEEPKIDVEIERPIVETPTVENLPTIEQPKIDVEIERPIIETPTVENSPTIEQQPKVDIEIERPIVDNPHQPNNTMNQHRIRI</sequence>
<evidence type="ECO:0000313" key="1">
    <source>
        <dbReference type="EMBL" id="SHO80351.1"/>
    </source>
</evidence>
<name>A0A1W1EHL6_9ZZZZ</name>
<dbReference type="AlphaFoldDB" id="A0A1W1EHL6"/>